<evidence type="ECO:0008006" key="4">
    <source>
        <dbReference type="Google" id="ProtNLM"/>
    </source>
</evidence>
<feature type="transmembrane region" description="Helical" evidence="1">
    <location>
        <begin position="60"/>
        <end position="78"/>
    </location>
</feature>
<gene>
    <name evidence="2" type="ORF">KFL01_07210</name>
</gene>
<name>A0ABQ0X247_9MICC</name>
<keyword evidence="3" id="KW-1185">Reference proteome</keyword>
<sequence length="183" mass="20008">MRALTRPALPVLTAYLWVTMTSFGAVVLETVMVYPNVFADPPGSLELGMEFFALRGPSDVFPPLGLASWVLGAASLVLCRRVPTVRWWVLLSLIMFVAEGVVSMLYFWPRNEVLFVEGTAVHSAEHLRQVAAEFETWHARSRTVLNTVAAVAAFTALGRAYRLHVLATGSGARHGAAAARRGR</sequence>
<dbReference type="EMBL" id="BJZR01000012">
    <property type="protein sequence ID" value="GEO91415.1"/>
    <property type="molecule type" value="Genomic_DNA"/>
</dbReference>
<evidence type="ECO:0000313" key="2">
    <source>
        <dbReference type="EMBL" id="GEO91415.1"/>
    </source>
</evidence>
<feature type="transmembrane region" description="Helical" evidence="1">
    <location>
        <begin position="12"/>
        <end position="34"/>
    </location>
</feature>
<keyword evidence="1" id="KW-0472">Membrane</keyword>
<accession>A0ABQ0X247</accession>
<keyword evidence="1" id="KW-0812">Transmembrane</keyword>
<comment type="caution">
    <text evidence="2">The sequence shown here is derived from an EMBL/GenBank/DDBJ whole genome shotgun (WGS) entry which is preliminary data.</text>
</comment>
<protein>
    <recommendedName>
        <fullName evidence="4">DUF1772 domain-containing protein</fullName>
    </recommendedName>
</protein>
<evidence type="ECO:0000313" key="3">
    <source>
        <dbReference type="Proteomes" id="UP000321155"/>
    </source>
</evidence>
<feature type="transmembrane region" description="Helical" evidence="1">
    <location>
        <begin position="85"/>
        <end position="108"/>
    </location>
</feature>
<organism evidence="2 3">
    <name type="scientific">Kocuria flava</name>
    <dbReference type="NCBI Taxonomy" id="446860"/>
    <lineage>
        <taxon>Bacteria</taxon>
        <taxon>Bacillati</taxon>
        <taxon>Actinomycetota</taxon>
        <taxon>Actinomycetes</taxon>
        <taxon>Micrococcales</taxon>
        <taxon>Micrococcaceae</taxon>
        <taxon>Kocuria</taxon>
    </lineage>
</organism>
<evidence type="ECO:0000256" key="1">
    <source>
        <dbReference type="SAM" id="Phobius"/>
    </source>
</evidence>
<dbReference type="RefSeq" id="WP_147050387.1">
    <property type="nucleotide sequence ID" value="NZ_BJZR01000012.1"/>
</dbReference>
<keyword evidence="1" id="KW-1133">Transmembrane helix</keyword>
<proteinExistence type="predicted"/>
<reference evidence="2 3" key="1">
    <citation type="submission" date="2019-07" db="EMBL/GenBank/DDBJ databases">
        <title>Whole genome shotgun sequence of Kocuria flava NBRC 107626.</title>
        <authorList>
            <person name="Hosoyama A."/>
            <person name="Uohara A."/>
            <person name="Ohji S."/>
            <person name="Ichikawa N."/>
        </authorList>
    </citation>
    <scope>NUCLEOTIDE SEQUENCE [LARGE SCALE GENOMIC DNA]</scope>
    <source>
        <strain evidence="2 3">NBRC 107626</strain>
    </source>
</reference>
<dbReference type="Proteomes" id="UP000321155">
    <property type="component" value="Unassembled WGS sequence"/>
</dbReference>